<keyword evidence="2" id="KW-1185">Reference proteome</keyword>
<protein>
    <submittedName>
        <fullName evidence="1">Uncharacterized protein</fullName>
    </submittedName>
</protein>
<dbReference type="EMBL" id="JMIU01000001">
    <property type="protein sequence ID" value="KDN94841.1"/>
    <property type="molecule type" value="Genomic_DNA"/>
</dbReference>
<name>A0A066ZWV9_HYDMR</name>
<evidence type="ECO:0000313" key="2">
    <source>
        <dbReference type="Proteomes" id="UP000027341"/>
    </source>
</evidence>
<accession>A0A066ZWV9</accession>
<proteinExistence type="predicted"/>
<comment type="caution">
    <text evidence="1">The sequence shown here is derived from an EMBL/GenBank/DDBJ whole genome shotgun (WGS) entry which is preliminary data.</text>
</comment>
<reference evidence="1 2" key="1">
    <citation type="submission" date="2014-04" db="EMBL/GenBank/DDBJ databases">
        <title>Draft genome sequence of Hydrogenovibrio marinus MH-110, a model organism for aerobic H2 metabolism.</title>
        <authorList>
            <person name="Cha H.J."/>
            <person name="Jo B.H."/>
            <person name="Hwang B.H."/>
        </authorList>
    </citation>
    <scope>NUCLEOTIDE SEQUENCE [LARGE SCALE GENOMIC DNA]</scope>
    <source>
        <strain evidence="1 2">MH-110</strain>
    </source>
</reference>
<sequence length="82" mass="8940">MHEVLKLSIEAPRAKTITKCAALVDSIDLLHDMLEIGAANKLIKGGYIASIMQPKSDEHPGGELWQLAAISRSMLNKAKTKK</sequence>
<organism evidence="1 2">
    <name type="scientific">Hydrogenovibrio marinus</name>
    <dbReference type="NCBI Taxonomy" id="28885"/>
    <lineage>
        <taxon>Bacteria</taxon>
        <taxon>Pseudomonadati</taxon>
        <taxon>Pseudomonadota</taxon>
        <taxon>Gammaproteobacteria</taxon>
        <taxon>Thiotrichales</taxon>
        <taxon>Piscirickettsiaceae</taxon>
        <taxon>Hydrogenovibrio</taxon>
    </lineage>
</organism>
<evidence type="ECO:0000313" key="1">
    <source>
        <dbReference type="EMBL" id="KDN94841.1"/>
    </source>
</evidence>
<dbReference type="STRING" id="28885.EI16_00565"/>
<dbReference type="AlphaFoldDB" id="A0A066ZWV9"/>
<dbReference type="Proteomes" id="UP000027341">
    <property type="component" value="Unassembled WGS sequence"/>
</dbReference>
<gene>
    <name evidence="1" type="ORF">EI16_00565</name>
</gene>